<reference evidence="4" key="1">
    <citation type="submission" date="2013-02" db="EMBL/GenBank/DDBJ databases">
        <title>The Genome Sequence of Acinetobacter sp. NIPH 236.</title>
        <authorList>
            <consortium name="The Broad Institute Genome Sequencing Platform"/>
            <consortium name="The Broad Institute Genome Sequencing Center for Infectious Disease"/>
            <person name="Cerqueira G."/>
            <person name="Feldgarden M."/>
            <person name="Courvalin P."/>
            <person name="Perichon B."/>
            <person name="Grillot-Courvalin C."/>
            <person name="Clermont D."/>
            <person name="Rocha E."/>
            <person name="Yoon E.-J."/>
            <person name="Nemec A."/>
            <person name="Walker B."/>
            <person name="Young S.K."/>
            <person name="Zeng Q."/>
            <person name="Gargeya S."/>
            <person name="Fitzgerald M."/>
            <person name="Haas B."/>
            <person name="Abouelleil A."/>
            <person name="Alvarado L."/>
            <person name="Arachchi H.M."/>
            <person name="Berlin A.M."/>
            <person name="Chapman S.B."/>
            <person name="Dewar J."/>
            <person name="Goldberg J."/>
            <person name="Griggs A."/>
            <person name="Gujja S."/>
            <person name="Hansen M."/>
            <person name="Howarth C."/>
            <person name="Imamovic A."/>
            <person name="Larimer J."/>
            <person name="McCowan C."/>
            <person name="Murphy C."/>
            <person name="Neiman D."/>
            <person name="Pearson M."/>
            <person name="Priest M."/>
            <person name="Roberts A."/>
            <person name="Saif S."/>
            <person name="Shea T."/>
            <person name="Sisk P."/>
            <person name="Sykes S."/>
            <person name="Wortman J."/>
            <person name="Nusbaum C."/>
            <person name="Birren B."/>
        </authorList>
    </citation>
    <scope>NUCLEOTIDE SEQUENCE [LARGE SCALE GENOMIC DNA]</scope>
    <source>
        <strain evidence="4">NIPH 236</strain>
    </source>
</reference>
<gene>
    <name evidence="3" type="ORF">F992_01747</name>
</gene>
<evidence type="ECO:0000256" key="1">
    <source>
        <dbReference type="SAM" id="MobiDB-lite"/>
    </source>
</evidence>
<proteinExistence type="predicted"/>
<feature type="region of interest" description="Disordered" evidence="1">
    <location>
        <begin position="52"/>
        <end position="73"/>
    </location>
</feature>
<evidence type="ECO:0000313" key="3">
    <source>
        <dbReference type="EMBL" id="ENU27140.1"/>
    </source>
</evidence>
<feature type="signal peptide" evidence="2">
    <location>
        <begin position="1"/>
        <end position="19"/>
    </location>
</feature>
<evidence type="ECO:0000256" key="2">
    <source>
        <dbReference type="SAM" id="SignalP"/>
    </source>
</evidence>
<evidence type="ECO:0000313" key="4">
    <source>
        <dbReference type="Proteomes" id="UP000013190"/>
    </source>
</evidence>
<protein>
    <recommendedName>
        <fullName evidence="5">DUF4124 domain-containing protein</fullName>
    </recommendedName>
</protein>
<comment type="caution">
    <text evidence="3">The sequence shown here is derived from an EMBL/GenBank/DDBJ whole genome shotgun (WGS) entry which is preliminary data.</text>
</comment>
<dbReference type="GeneID" id="92835138"/>
<accession>A0ABP2TXX0</accession>
<evidence type="ECO:0008006" key="5">
    <source>
        <dbReference type="Google" id="ProtNLM"/>
    </source>
</evidence>
<reference evidence="3 4" key="2">
    <citation type="journal article" date="2016" name="Int. J. Syst. Evol. Microbiol.">
        <title>Taxonomy of haemolytic and/or proteolytic strains of the genus Acinetobacter with the proposal of Acinetobacter courvalinii sp. nov. (genomic species 14 sensu Bouvet &amp; Jeanjean), Acinetobacter dispersus sp. nov. (genomic species 17), Acinetobacter modestus sp. nov., Acinetobacter proteolyticus sp. nov. and Acinetobacter vivianii sp. nov.</title>
        <authorList>
            <person name="Nemec A."/>
            <person name="Radolfova-Krizova L."/>
            <person name="Maixnerova M."/>
            <person name="Vrestiakova E."/>
            <person name="Jezek P."/>
            <person name="Sedo O."/>
        </authorList>
    </citation>
    <scope>NUCLEOTIDE SEQUENCE [LARGE SCALE GENOMIC DNA]</scope>
    <source>
        <strain evidence="3 4">NIPH 236</strain>
    </source>
</reference>
<dbReference type="RefSeq" id="WP_004661820.1">
    <property type="nucleotide sequence ID" value="NZ_BMDV01000002.1"/>
</dbReference>
<name>A0ABP2TXX0_9GAMM</name>
<dbReference type="EMBL" id="APOJ01000023">
    <property type="protein sequence ID" value="ENU27140.1"/>
    <property type="molecule type" value="Genomic_DNA"/>
</dbReference>
<sequence>MKKNLVLILLTVVSNTVVAGEIYKCTIKGAVTYQAKPCSGIGSKLNIPQAYTPNTSKESMQEKTSGAKESDAAKKAGLAIAQEAYQMTKNR</sequence>
<keyword evidence="2" id="KW-0732">Signal</keyword>
<feature type="chain" id="PRO_5045745160" description="DUF4124 domain-containing protein" evidence="2">
    <location>
        <begin position="20"/>
        <end position="91"/>
    </location>
</feature>
<keyword evidence="4" id="KW-1185">Reference proteome</keyword>
<feature type="compositionally biased region" description="Basic and acidic residues" evidence="1">
    <location>
        <begin position="59"/>
        <end position="73"/>
    </location>
</feature>
<dbReference type="Proteomes" id="UP000013190">
    <property type="component" value="Unassembled WGS sequence"/>
</dbReference>
<organism evidence="3 4">
    <name type="scientific">Acinetobacter modestus</name>
    <dbReference type="NCBI Taxonomy" id="1776740"/>
    <lineage>
        <taxon>Bacteria</taxon>
        <taxon>Pseudomonadati</taxon>
        <taxon>Pseudomonadota</taxon>
        <taxon>Gammaproteobacteria</taxon>
        <taxon>Moraxellales</taxon>
        <taxon>Moraxellaceae</taxon>
        <taxon>Acinetobacter</taxon>
    </lineage>
</organism>